<accession>A0A6J7LBV6</accession>
<evidence type="ECO:0000256" key="1">
    <source>
        <dbReference type="SAM" id="MobiDB-lite"/>
    </source>
</evidence>
<sequence length="101" mass="10432">MADDNIDDLLKQVEASMNAAKGTPPTPPAERASPSVKDQSQAERRSRASDPVTVGRVVGGLIAGGVAGAAVWLVLTLTSALIIPAVLVAFVATTIAWVVRR</sequence>
<gene>
    <name evidence="3" type="ORF">UFOPK3773_02452</name>
</gene>
<feature type="transmembrane region" description="Helical" evidence="2">
    <location>
        <begin position="81"/>
        <end position="99"/>
    </location>
</feature>
<name>A0A6J7LBV6_9ZZZZ</name>
<feature type="transmembrane region" description="Helical" evidence="2">
    <location>
        <begin position="54"/>
        <end position="75"/>
    </location>
</feature>
<protein>
    <submittedName>
        <fullName evidence="3">Unannotated protein</fullName>
    </submittedName>
</protein>
<keyword evidence="2" id="KW-0472">Membrane</keyword>
<keyword evidence="2" id="KW-1133">Transmembrane helix</keyword>
<dbReference type="AlphaFoldDB" id="A0A6J7LBV6"/>
<feature type="region of interest" description="Disordered" evidence="1">
    <location>
        <begin position="14"/>
        <end position="51"/>
    </location>
</feature>
<reference evidence="3" key="1">
    <citation type="submission" date="2020-05" db="EMBL/GenBank/DDBJ databases">
        <authorList>
            <person name="Chiriac C."/>
            <person name="Salcher M."/>
            <person name="Ghai R."/>
            <person name="Kavagutti S V."/>
        </authorList>
    </citation>
    <scope>NUCLEOTIDE SEQUENCE</scope>
</reference>
<organism evidence="3">
    <name type="scientific">freshwater metagenome</name>
    <dbReference type="NCBI Taxonomy" id="449393"/>
    <lineage>
        <taxon>unclassified sequences</taxon>
        <taxon>metagenomes</taxon>
        <taxon>ecological metagenomes</taxon>
    </lineage>
</organism>
<evidence type="ECO:0000256" key="2">
    <source>
        <dbReference type="SAM" id="Phobius"/>
    </source>
</evidence>
<dbReference type="EMBL" id="CAFBNF010000426">
    <property type="protein sequence ID" value="CAB4965890.1"/>
    <property type="molecule type" value="Genomic_DNA"/>
</dbReference>
<proteinExistence type="predicted"/>
<evidence type="ECO:0000313" key="3">
    <source>
        <dbReference type="EMBL" id="CAB4965890.1"/>
    </source>
</evidence>
<keyword evidence="2" id="KW-0812">Transmembrane</keyword>